<dbReference type="InterPro" id="IPR003660">
    <property type="entry name" value="HAMP_dom"/>
</dbReference>
<keyword evidence="4" id="KW-1133">Transmembrane helix</keyword>
<evidence type="ECO:0000256" key="4">
    <source>
        <dbReference type="SAM" id="Phobius"/>
    </source>
</evidence>
<evidence type="ECO:0000313" key="6">
    <source>
        <dbReference type="EMBL" id="RST88859.1"/>
    </source>
</evidence>
<dbReference type="InterPro" id="IPR051552">
    <property type="entry name" value="HptR"/>
</dbReference>
<keyword evidence="3" id="KW-0808">Transferase</keyword>
<keyword evidence="4" id="KW-0812">Transmembrane</keyword>
<dbReference type="GO" id="GO:0016020">
    <property type="term" value="C:membrane"/>
    <property type="evidence" value="ECO:0007669"/>
    <property type="project" value="UniProtKB-SubCell"/>
</dbReference>
<protein>
    <submittedName>
        <fullName evidence="6">Sensor histidine kinase</fullName>
    </submittedName>
</protein>
<dbReference type="EMBL" id="PXZH01000005">
    <property type="protein sequence ID" value="RST88859.1"/>
    <property type="molecule type" value="Genomic_DNA"/>
</dbReference>
<dbReference type="Proteomes" id="UP000277864">
    <property type="component" value="Unassembled WGS sequence"/>
</dbReference>
<dbReference type="PROSITE" id="PS50885">
    <property type="entry name" value="HAMP"/>
    <property type="match status" value="1"/>
</dbReference>
<dbReference type="AlphaFoldDB" id="A0A429Z5B6"/>
<evidence type="ECO:0000256" key="3">
    <source>
        <dbReference type="ARBA" id="ARBA00022679"/>
    </source>
</evidence>
<dbReference type="OrthoDB" id="9776552at2"/>
<keyword evidence="2" id="KW-0597">Phosphoprotein</keyword>
<dbReference type="GO" id="GO:0000155">
    <property type="term" value="F:phosphorelay sensor kinase activity"/>
    <property type="evidence" value="ECO:0007669"/>
    <property type="project" value="InterPro"/>
</dbReference>
<evidence type="ECO:0000313" key="7">
    <source>
        <dbReference type="Proteomes" id="UP000277864"/>
    </source>
</evidence>
<evidence type="ECO:0000256" key="1">
    <source>
        <dbReference type="ARBA" id="ARBA00004370"/>
    </source>
</evidence>
<dbReference type="PANTHER" id="PTHR42713:SF2">
    <property type="entry name" value="TWO-COMPONENT SENSOR KINASE YESM"/>
    <property type="match status" value="1"/>
</dbReference>
<dbReference type="RefSeq" id="WP_125943738.1">
    <property type="nucleotide sequence ID" value="NZ_PXZH01000005.1"/>
</dbReference>
<dbReference type="Gene3D" id="3.30.565.10">
    <property type="entry name" value="Histidine kinase-like ATPase, C-terminal domain"/>
    <property type="match status" value="1"/>
</dbReference>
<keyword evidence="6" id="KW-0418">Kinase</keyword>
<keyword evidence="7" id="KW-1185">Reference proteome</keyword>
<accession>A0A429Z5B6</accession>
<dbReference type="PANTHER" id="PTHR42713">
    <property type="entry name" value="HISTIDINE KINASE-RELATED"/>
    <property type="match status" value="1"/>
</dbReference>
<dbReference type="InterPro" id="IPR010559">
    <property type="entry name" value="Sig_transdc_His_kin_internal"/>
</dbReference>
<organism evidence="6 7">
    <name type="scientific">Vagococcus humatus</name>
    <dbReference type="NCBI Taxonomy" id="1889241"/>
    <lineage>
        <taxon>Bacteria</taxon>
        <taxon>Bacillati</taxon>
        <taxon>Bacillota</taxon>
        <taxon>Bacilli</taxon>
        <taxon>Lactobacillales</taxon>
        <taxon>Enterococcaceae</taxon>
        <taxon>Vagococcus</taxon>
    </lineage>
</organism>
<keyword evidence="4" id="KW-0472">Membrane</keyword>
<dbReference type="SUPFAM" id="SSF55874">
    <property type="entry name" value="ATPase domain of HSP90 chaperone/DNA topoisomerase II/histidine kinase"/>
    <property type="match status" value="1"/>
</dbReference>
<reference evidence="6 7" key="1">
    <citation type="submission" date="2018-03" db="EMBL/GenBank/DDBJ databases">
        <authorList>
            <person name="Gulvik C.A."/>
        </authorList>
    </citation>
    <scope>NUCLEOTIDE SEQUENCE [LARGE SCALE GENOMIC DNA]</scope>
    <source>
        <strain evidence="6 7">JCM 31581</strain>
    </source>
</reference>
<sequence length="561" mass="64812">MFKRKNKQTMLNLMRLYSSIMIGIISVFALIVSGVNIYNSYNEANNVIERASYQTTQFLNEKDQILLRVAKDLTDSPKKIQNLSKYFQLNQADYLAYSLHGYQAETQDNFFYLPNFSTEFFFVYPDIAGLGISFTEEKQAFYSTQKLKEGQKRDKLTQKDQYIQLARPLINPDNLETVGIVSLDIEKTALIKELANICERYPAVEVFAIKNTNDVAFQYSPTPQPFVDRISKLSELVDKQDRYYQYSTASGIDVVAKISTVAVIKQELSRLWLILFISLVLDVILIVTLRLTFKDYVAEVTHINNELHQVAKDDKIQRISVDNQEGELAEIAANINHMIDRINQYIQDIYQLEIEQKDAHMKALQAQINPHFLYNTLEYIRMYAVNIEAEELADVVYAFASLLRNNISQEKTTTLEQELLFCEKYVYLYQMRYPHRIAYSFSLDEELRELELPKFTLQPLVENYFVHGIDYSRVDNALRVVAVKEGSFAKIMIEDNGRGMSSLEKEKLLTKLEEPAILHKSIGVQNVNERLKGYFGETYRFTLTTSSSGGVLITLYLPILT</sequence>
<dbReference type="Gene3D" id="6.10.340.10">
    <property type="match status" value="1"/>
</dbReference>
<feature type="transmembrane region" description="Helical" evidence="4">
    <location>
        <begin position="271"/>
        <end position="293"/>
    </location>
</feature>
<dbReference type="InterPro" id="IPR036890">
    <property type="entry name" value="HATPase_C_sf"/>
</dbReference>
<gene>
    <name evidence="6" type="ORF">C7P63_08540</name>
</gene>
<feature type="domain" description="HAMP" evidence="5">
    <location>
        <begin position="294"/>
        <end position="347"/>
    </location>
</feature>
<name>A0A429Z5B6_9ENTE</name>
<evidence type="ECO:0000259" key="5">
    <source>
        <dbReference type="PROSITE" id="PS50885"/>
    </source>
</evidence>
<comment type="subcellular location">
    <subcellularLocation>
        <location evidence="1">Membrane</location>
    </subcellularLocation>
</comment>
<feature type="transmembrane region" description="Helical" evidence="4">
    <location>
        <begin position="20"/>
        <end position="38"/>
    </location>
</feature>
<proteinExistence type="predicted"/>
<dbReference type="Pfam" id="PF06580">
    <property type="entry name" value="His_kinase"/>
    <property type="match status" value="1"/>
</dbReference>
<evidence type="ECO:0000256" key="2">
    <source>
        <dbReference type="ARBA" id="ARBA00022553"/>
    </source>
</evidence>
<comment type="caution">
    <text evidence="6">The sequence shown here is derived from an EMBL/GenBank/DDBJ whole genome shotgun (WGS) entry which is preliminary data.</text>
</comment>